<keyword evidence="3" id="KW-1185">Reference proteome</keyword>
<evidence type="ECO:0000313" key="3">
    <source>
        <dbReference type="Proteomes" id="UP001597052"/>
    </source>
</evidence>
<dbReference type="Proteomes" id="UP001597052">
    <property type="component" value="Unassembled WGS sequence"/>
</dbReference>
<protein>
    <submittedName>
        <fullName evidence="2">Uncharacterized protein</fullName>
    </submittedName>
</protein>
<organism evidence="2 3">
    <name type="scientific">Halohasta litorea</name>
    <dbReference type="NCBI Taxonomy" id="869891"/>
    <lineage>
        <taxon>Archaea</taxon>
        <taxon>Methanobacteriati</taxon>
        <taxon>Methanobacteriota</taxon>
        <taxon>Stenosarchaea group</taxon>
        <taxon>Halobacteria</taxon>
        <taxon>Halobacteriales</taxon>
        <taxon>Haloferacaceae</taxon>
        <taxon>Halohasta</taxon>
    </lineage>
</organism>
<comment type="caution">
    <text evidence="2">The sequence shown here is derived from an EMBL/GenBank/DDBJ whole genome shotgun (WGS) entry which is preliminary data.</text>
</comment>
<name>A0ABD6D8N2_9EURY</name>
<dbReference type="RefSeq" id="WP_256395182.1">
    <property type="nucleotide sequence ID" value="NZ_JANHDJ010000002.1"/>
</dbReference>
<evidence type="ECO:0000313" key="2">
    <source>
        <dbReference type="EMBL" id="MFD1642452.1"/>
    </source>
</evidence>
<dbReference type="AlphaFoldDB" id="A0ABD6D8N2"/>
<feature type="region of interest" description="Disordered" evidence="1">
    <location>
        <begin position="24"/>
        <end position="49"/>
    </location>
</feature>
<proteinExistence type="predicted"/>
<sequence>MTDSIASADCQHVSADVAPELFDPADCSADAERGVDAAPGQPAGRETGG</sequence>
<reference evidence="2 3" key="1">
    <citation type="journal article" date="2019" name="Int. J. Syst. Evol. Microbiol.">
        <title>The Global Catalogue of Microorganisms (GCM) 10K type strain sequencing project: providing services to taxonomists for standard genome sequencing and annotation.</title>
        <authorList>
            <consortium name="The Broad Institute Genomics Platform"/>
            <consortium name="The Broad Institute Genome Sequencing Center for Infectious Disease"/>
            <person name="Wu L."/>
            <person name="Ma J."/>
        </authorList>
    </citation>
    <scope>NUCLEOTIDE SEQUENCE [LARGE SCALE GENOMIC DNA]</scope>
    <source>
        <strain evidence="2 3">CGMCC 1.10593</strain>
    </source>
</reference>
<evidence type="ECO:0000256" key="1">
    <source>
        <dbReference type="SAM" id="MobiDB-lite"/>
    </source>
</evidence>
<gene>
    <name evidence="2" type="ORF">ACFSBW_11265</name>
</gene>
<accession>A0ABD6D8N2</accession>
<dbReference type="EMBL" id="JBHUDM010000002">
    <property type="protein sequence ID" value="MFD1642452.1"/>
    <property type="molecule type" value="Genomic_DNA"/>
</dbReference>